<evidence type="ECO:0000256" key="1">
    <source>
        <dbReference type="SAM" id="MobiDB-lite"/>
    </source>
</evidence>
<evidence type="ECO:0000313" key="2">
    <source>
        <dbReference type="EMBL" id="KAK6179870.1"/>
    </source>
</evidence>
<organism evidence="2 3">
    <name type="scientific">Patella caerulea</name>
    <name type="common">Rayed Mediterranean limpet</name>
    <dbReference type="NCBI Taxonomy" id="87958"/>
    <lineage>
        <taxon>Eukaryota</taxon>
        <taxon>Metazoa</taxon>
        <taxon>Spiralia</taxon>
        <taxon>Lophotrochozoa</taxon>
        <taxon>Mollusca</taxon>
        <taxon>Gastropoda</taxon>
        <taxon>Patellogastropoda</taxon>
        <taxon>Patelloidea</taxon>
        <taxon>Patellidae</taxon>
        <taxon>Patella</taxon>
    </lineage>
</organism>
<sequence>MVEVDMVTDGSDWSGILAQKLVNTDDILADVNRRPVPVDPIPFQECLRENDEIRMSPVMGILKTPEKPNLNTGNWADVWVNSQVSQKDPFLLRTASDYLTRLAYTSFVLHNKTPRKKCRTCNGADTPSCFLPLDIQNDWALPFENLTISSNSKPSRTKSGFCDLSRYTSADIAQVASLLDTEVGDMNDLICARNEQSKLRATQNASQQQTRKGNQEVLIRHALTEQLSEFVCLPFAEDQHENSYRKLKSKLDKLNYSHFMDSNLMESPRVEYSANSFFMPENTSCSSSPFRPKLSEAQKRRRSQSEHRKLLKKLDVSVQNTVNFCMNMTSPIKKDDVMDTSSSTGHKPVRRCLARELNDSSAFL</sequence>
<proteinExistence type="predicted"/>
<reference evidence="2 3" key="1">
    <citation type="submission" date="2024-01" db="EMBL/GenBank/DDBJ databases">
        <title>The genome of the rayed Mediterranean limpet Patella caerulea (Linnaeus, 1758).</title>
        <authorList>
            <person name="Anh-Thu Weber A."/>
            <person name="Halstead-Nussloch G."/>
        </authorList>
    </citation>
    <scope>NUCLEOTIDE SEQUENCE [LARGE SCALE GENOMIC DNA]</scope>
    <source>
        <strain evidence="2">AATW-2023a</strain>
        <tissue evidence="2">Whole specimen</tissue>
    </source>
</reference>
<accession>A0AAN8JQV4</accession>
<evidence type="ECO:0000313" key="3">
    <source>
        <dbReference type="Proteomes" id="UP001347796"/>
    </source>
</evidence>
<comment type="caution">
    <text evidence="2">The sequence shown here is derived from an EMBL/GenBank/DDBJ whole genome shotgun (WGS) entry which is preliminary data.</text>
</comment>
<dbReference type="AlphaFoldDB" id="A0AAN8JQV4"/>
<dbReference type="Proteomes" id="UP001347796">
    <property type="component" value="Unassembled WGS sequence"/>
</dbReference>
<dbReference type="EMBL" id="JAZGQO010000008">
    <property type="protein sequence ID" value="KAK6179870.1"/>
    <property type="molecule type" value="Genomic_DNA"/>
</dbReference>
<keyword evidence="3" id="KW-1185">Reference proteome</keyword>
<feature type="compositionally biased region" description="Basic and acidic residues" evidence="1">
    <location>
        <begin position="293"/>
        <end position="308"/>
    </location>
</feature>
<protein>
    <submittedName>
        <fullName evidence="2">Uncharacterized protein</fullName>
    </submittedName>
</protein>
<feature type="region of interest" description="Disordered" evidence="1">
    <location>
        <begin position="282"/>
        <end position="308"/>
    </location>
</feature>
<gene>
    <name evidence="2" type="ORF">SNE40_012127</name>
</gene>
<name>A0AAN8JQV4_PATCE</name>